<dbReference type="SUPFAM" id="SSF53474">
    <property type="entry name" value="alpha/beta-Hydrolases"/>
    <property type="match status" value="1"/>
</dbReference>
<evidence type="ECO:0000313" key="3">
    <source>
        <dbReference type="EMBL" id="KAK5075817.1"/>
    </source>
</evidence>
<evidence type="ECO:0000256" key="1">
    <source>
        <dbReference type="SAM" id="MobiDB-lite"/>
    </source>
</evidence>
<gene>
    <name evidence="3" type="ORF">LTR24_009851</name>
</gene>
<dbReference type="InterPro" id="IPR000383">
    <property type="entry name" value="Xaa-Pro-like_dom"/>
</dbReference>
<feature type="domain" description="Xaa-Pro dipeptidyl-peptidase-like" evidence="2">
    <location>
        <begin position="78"/>
        <end position="234"/>
    </location>
</feature>
<protein>
    <recommendedName>
        <fullName evidence="2">Xaa-Pro dipeptidyl-peptidase-like domain-containing protein</fullName>
    </recommendedName>
</protein>
<keyword evidence="4" id="KW-1185">Reference proteome</keyword>
<feature type="compositionally biased region" description="Basic residues" evidence="1">
    <location>
        <begin position="321"/>
        <end position="337"/>
    </location>
</feature>
<sequence>MDQAAFASSLTHSQHLSAVAQGSTPWRQPRSIHDPKARFPGFHQRRTHYKAGQSVKKGYMPLPCDMVMHESVPMTLSDGTTLYSDIFLPASFEDLAEVCSAEQRVAAIVAWSPYGKQSGTQILSDYPFHCGVPPSSVSSLQKWEGPDPAFWCANNYAIINVEMRGAYTSAGDLHLLGYQEAKDGAEFVEWVAAQLGALAVSWKIASLRLKGLAGIAPWEGMMDVYKDVVCAGGIPDTGPFSLIASAFAGHGKVEDLAATINRPGKEGLYDEYWEDKRSTVERITCPVYCVASWTSIFHTNGTLRAFRPPPNQHSTMASRAQHPRMTRLLRAPQRRRPQTLLRLVSQRPPDRLARHPQNPPQHPQL</sequence>
<dbReference type="Gene3D" id="3.40.50.1820">
    <property type="entry name" value="alpha/beta hydrolase"/>
    <property type="match status" value="1"/>
</dbReference>
<dbReference type="InterPro" id="IPR005674">
    <property type="entry name" value="CocE/Ser_esterase"/>
</dbReference>
<name>A0ABR0JW17_9EURO</name>
<evidence type="ECO:0000313" key="4">
    <source>
        <dbReference type="Proteomes" id="UP001345013"/>
    </source>
</evidence>
<organism evidence="3 4">
    <name type="scientific">Lithohypha guttulata</name>
    <dbReference type="NCBI Taxonomy" id="1690604"/>
    <lineage>
        <taxon>Eukaryota</taxon>
        <taxon>Fungi</taxon>
        <taxon>Dikarya</taxon>
        <taxon>Ascomycota</taxon>
        <taxon>Pezizomycotina</taxon>
        <taxon>Eurotiomycetes</taxon>
        <taxon>Chaetothyriomycetidae</taxon>
        <taxon>Chaetothyriales</taxon>
        <taxon>Trichomeriaceae</taxon>
        <taxon>Lithohypha</taxon>
    </lineage>
</organism>
<dbReference type="EMBL" id="JAVRRG010000243">
    <property type="protein sequence ID" value="KAK5075817.1"/>
    <property type="molecule type" value="Genomic_DNA"/>
</dbReference>
<feature type="region of interest" description="Disordered" evidence="1">
    <location>
        <begin position="305"/>
        <end position="365"/>
    </location>
</feature>
<dbReference type="Proteomes" id="UP001345013">
    <property type="component" value="Unassembled WGS sequence"/>
</dbReference>
<comment type="caution">
    <text evidence="3">The sequence shown here is derived from an EMBL/GenBank/DDBJ whole genome shotgun (WGS) entry which is preliminary data.</text>
</comment>
<feature type="region of interest" description="Disordered" evidence="1">
    <location>
        <begin position="18"/>
        <end position="39"/>
    </location>
</feature>
<dbReference type="PANTHER" id="PTHR43056">
    <property type="entry name" value="PEPTIDASE S9 PROLYL OLIGOPEPTIDASE"/>
    <property type="match status" value="1"/>
</dbReference>
<evidence type="ECO:0000259" key="2">
    <source>
        <dbReference type="Pfam" id="PF02129"/>
    </source>
</evidence>
<dbReference type="PANTHER" id="PTHR43056:SF10">
    <property type="entry name" value="COCE_NOND FAMILY, PUTATIVE (AFU_ORTHOLOGUE AFUA_7G00600)-RELATED"/>
    <property type="match status" value="1"/>
</dbReference>
<proteinExistence type="predicted"/>
<dbReference type="Pfam" id="PF02129">
    <property type="entry name" value="Peptidase_S15"/>
    <property type="match status" value="1"/>
</dbReference>
<dbReference type="InterPro" id="IPR050585">
    <property type="entry name" value="Xaa-Pro_dipeptidyl-ppase/CocE"/>
</dbReference>
<dbReference type="Gene3D" id="1.10.3020.20">
    <property type="match status" value="1"/>
</dbReference>
<dbReference type="InterPro" id="IPR029058">
    <property type="entry name" value="AB_hydrolase_fold"/>
</dbReference>
<reference evidence="3 4" key="1">
    <citation type="submission" date="2023-08" db="EMBL/GenBank/DDBJ databases">
        <title>Black Yeasts Isolated from many extreme environments.</title>
        <authorList>
            <person name="Coleine C."/>
            <person name="Stajich J.E."/>
            <person name="Selbmann L."/>
        </authorList>
    </citation>
    <scope>NUCLEOTIDE SEQUENCE [LARGE SCALE GENOMIC DNA]</scope>
    <source>
        <strain evidence="3 4">CCFEE 5885</strain>
    </source>
</reference>
<dbReference type="NCBIfam" id="TIGR00976">
    <property type="entry name" value="CocE_NonD"/>
    <property type="match status" value="1"/>
</dbReference>
<accession>A0ABR0JW17</accession>